<dbReference type="PANTHER" id="PTHR47618">
    <property type="entry name" value="BIFUNCTIONAL OLIGORIBONUCLEASE AND PAP PHOSPHATASE NRNA"/>
    <property type="match status" value="1"/>
</dbReference>
<dbReference type="AlphaFoldDB" id="A0A1G8CCR8"/>
<dbReference type="STRING" id="645274.SAMN04487901_1284"/>
<keyword evidence="3" id="KW-0378">Hydrolase</keyword>
<evidence type="ECO:0000256" key="5">
    <source>
        <dbReference type="SAM" id="SignalP"/>
    </source>
</evidence>
<dbReference type="GO" id="GO:0046872">
    <property type="term" value="F:metal ion binding"/>
    <property type="evidence" value="ECO:0007669"/>
    <property type="project" value="UniProtKB-KW"/>
</dbReference>
<dbReference type="PANTHER" id="PTHR47618:SF1">
    <property type="entry name" value="BIFUNCTIONAL OLIGORIBONUCLEASE AND PAP PHOSPHATASE NRNA"/>
    <property type="match status" value="1"/>
</dbReference>
<organism evidence="7 8">
    <name type="scientific">Prevotella communis</name>
    <dbReference type="NCBI Taxonomy" id="2913614"/>
    <lineage>
        <taxon>Bacteria</taxon>
        <taxon>Pseudomonadati</taxon>
        <taxon>Bacteroidota</taxon>
        <taxon>Bacteroidia</taxon>
        <taxon>Bacteroidales</taxon>
        <taxon>Prevotellaceae</taxon>
        <taxon>Prevotella</taxon>
    </lineage>
</organism>
<keyword evidence="8" id="KW-1185">Reference proteome</keyword>
<sequence>MRKIMQWMVAATLTSSLFVWTSCSNDDNAVIPQPGHETEFGALLKTLDWGTDTCFVYGHKTPDVDAVTSALSYARLMRLMGYNCKAKVSSGMNRETAYIAHVFGFALPELKSSVVPQTRLILTDHTDYAQCVEGAREAVVLQKIDHHVEGDIADSGIPFVRREMVGSTNTIIYEMYKEQGITIDDETARIMLAGIISDTRNLSKTATQAIDSTALQALTAQLAISPDSVARLNRGMEDAATDYTGMTDAEIFLSDYKEYEIGGHLLGFGSLACKQSQMDSFIDRMLAVMPEVMGQRGRQMLVAKIDNMVENTGDDRAERPYVENGTYFIYYGEGAKQVAEAIFGASLREGVCYTSEKLSRKQIVPRITEVLTDN</sequence>
<accession>A0A1G8CCR8</accession>
<dbReference type="InterPro" id="IPR051319">
    <property type="entry name" value="Oligoribo/pAp-PDE_c-di-AMP_PDE"/>
</dbReference>
<evidence type="ECO:0000313" key="8">
    <source>
        <dbReference type="Proteomes" id="UP000198779"/>
    </source>
</evidence>
<dbReference type="Gene3D" id="3.90.1640.10">
    <property type="entry name" value="inorganic pyrophosphatase (n-terminal core)"/>
    <property type="match status" value="1"/>
</dbReference>
<evidence type="ECO:0000256" key="3">
    <source>
        <dbReference type="ARBA" id="ARBA00022801"/>
    </source>
</evidence>
<dbReference type="InterPro" id="IPR001667">
    <property type="entry name" value="DDH_dom"/>
</dbReference>
<dbReference type="PROSITE" id="PS51257">
    <property type="entry name" value="PROKAR_LIPOPROTEIN"/>
    <property type="match status" value="1"/>
</dbReference>
<dbReference type="InterPro" id="IPR004097">
    <property type="entry name" value="DHHA2"/>
</dbReference>
<evidence type="ECO:0000256" key="2">
    <source>
        <dbReference type="ARBA" id="ARBA00022723"/>
    </source>
</evidence>
<keyword evidence="5" id="KW-0732">Signal</keyword>
<protein>
    <submittedName>
        <fullName evidence="7">Manganese-dependent inorganic pyrophosphatase</fullName>
    </submittedName>
</protein>
<evidence type="ECO:0000256" key="1">
    <source>
        <dbReference type="ARBA" id="ARBA00001936"/>
    </source>
</evidence>
<proteinExistence type="predicted"/>
<dbReference type="Proteomes" id="UP000198779">
    <property type="component" value="Unassembled WGS sequence"/>
</dbReference>
<comment type="cofactor">
    <cofactor evidence="1">
        <name>Mn(2+)</name>
        <dbReference type="ChEBI" id="CHEBI:29035"/>
    </cofactor>
</comment>
<gene>
    <name evidence="7" type="ORF">SAMN04487901_1284</name>
</gene>
<dbReference type="Gene3D" id="3.10.310.20">
    <property type="entry name" value="DHHA2 domain"/>
    <property type="match status" value="1"/>
</dbReference>
<dbReference type="EMBL" id="FNCQ01000028">
    <property type="protein sequence ID" value="SDH43254.1"/>
    <property type="molecule type" value="Genomic_DNA"/>
</dbReference>
<dbReference type="InterPro" id="IPR038763">
    <property type="entry name" value="DHH_sf"/>
</dbReference>
<dbReference type="GO" id="GO:0005737">
    <property type="term" value="C:cytoplasm"/>
    <property type="evidence" value="ECO:0007669"/>
    <property type="project" value="InterPro"/>
</dbReference>
<dbReference type="GO" id="GO:0016462">
    <property type="term" value="F:pyrophosphatase activity"/>
    <property type="evidence" value="ECO:0007669"/>
    <property type="project" value="InterPro"/>
</dbReference>
<name>A0A1G8CCR8_9BACT</name>
<evidence type="ECO:0000256" key="4">
    <source>
        <dbReference type="ARBA" id="ARBA00023211"/>
    </source>
</evidence>
<keyword evidence="2" id="KW-0479">Metal-binding</keyword>
<evidence type="ECO:0000313" key="7">
    <source>
        <dbReference type="EMBL" id="SDH43254.1"/>
    </source>
</evidence>
<reference evidence="8" key="1">
    <citation type="submission" date="2016-10" db="EMBL/GenBank/DDBJ databases">
        <authorList>
            <person name="Varghese N."/>
            <person name="Submissions S."/>
        </authorList>
    </citation>
    <scope>NUCLEOTIDE SEQUENCE [LARGE SCALE GENOMIC DNA]</scope>
    <source>
        <strain evidence="8">BP1-148</strain>
    </source>
</reference>
<dbReference type="Pfam" id="PF02833">
    <property type="entry name" value="DHHA2"/>
    <property type="match status" value="1"/>
</dbReference>
<dbReference type="Pfam" id="PF01368">
    <property type="entry name" value="DHH"/>
    <property type="match status" value="1"/>
</dbReference>
<feature type="chain" id="PRO_5011455437" evidence="5">
    <location>
        <begin position="22"/>
        <end position="374"/>
    </location>
</feature>
<keyword evidence="4" id="KW-0464">Manganese</keyword>
<dbReference type="InterPro" id="IPR038222">
    <property type="entry name" value="DHHA2_dom_sf"/>
</dbReference>
<dbReference type="SMART" id="SM01131">
    <property type="entry name" value="DHHA2"/>
    <property type="match status" value="1"/>
</dbReference>
<evidence type="ECO:0000259" key="6">
    <source>
        <dbReference type="SMART" id="SM01131"/>
    </source>
</evidence>
<dbReference type="SUPFAM" id="SSF64182">
    <property type="entry name" value="DHH phosphoesterases"/>
    <property type="match status" value="1"/>
</dbReference>
<feature type="signal peptide" evidence="5">
    <location>
        <begin position="1"/>
        <end position="21"/>
    </location>
</feature>
<feature type="domain" description="DHHA2" evidence="6">
    <location>
        <begin position="235"/>
        <end position="371"/>
    </location>
</feature>